<proteinExistence type="predicted"/>
<reference evidence="2 3" key="1">
    <citation type="submission" date="2021-01" db="EMBL/GenBank/DDBJ databases">
        <title>Sequencing the genomes of 1000 actinobacteria strains.</title>
        <authorList>
            <person name="Klenk H.-P."/>
        </authorList>
    </citation>
    <scope>NUCLEOTIDE SEQUENCE [LARGE SCALE GENOMIC DNA]</scope>
    <source>
        <strain evidence="2 3">DSM 13057</strain>
    </source>
</reference>
<dbReference type="RefSeq" id="WP_205107727.1">
    <property type="nucleotide sequence ID" value="NZ_BAAAHT010000013.1"/>
</dbReference>
<dbReference type="Proteomes" id="UP000776164">
    <property type="component" value="Unassembled WGS sequence"/>
</dbReference>
<name>A0ABS2L3D0_9MICO</name>
<keyword evidence="1" id="KW-0472">Membrane</keyword>
<protein>
    <submittedName>
        <fullName evidence="2">Uncharacterized protein</fullName>
    </submittedName>
</protein>
<keyword evidence="3" id="KW-1185">Reference proteome</keyword>
<evidence type="ECO:0000313" key="3">
    <source>
        <dbReference type="Proteomes" id="UP000776164"/>
    </source>
</evidence>
<evidence type="ECO:0000313" key="2">
    <source>
        <dbReference type="EMBL" id="MBM7471612.1"/>
    </source>
</evidence>
<organism evidence="2 3">
    <name type="scientific">Subtercola frigoramans</name>
    <dbReference type="NCBI Taxonomy" id="120298"/>
    <lineage>
        <taxon>Bacteria</taxon>
        <taxon>Bacillati</taxon>
        <taxon>Actinomycetota</taxon>
        <taxon>Actinomycetes</taxon>
        <taxon>Micrococcales</taxon>
        <taxon>Microbacteriaceae</taxon>
        <taxon>Subtercola</taxon>
    </lineage>
</organism>
<keyword evidence="1" id="KW-1133">Transmembrane helix</keyword>
<keyword evidence="1" id="KW-0812">Transmembrane</keyword>
<feature type="transmembrane region" description="Helical" evidence="1">
    <location>
        <begin position="28"/>
        <end position="52"/>
    </location>
</feature>
<sequence length="122" mass="12696">MSEYYDEPELAGYEPHERPLRSARTVHLMRAAVIVGIVALVLPGILTTYSLAKATAEAACAASVASLSPSARGSKAKFELFGPGGVGWQCYTVGAYGGDKKPVAPLGLIPSFPTQTVPSVTS</sequence>
<dbReference type="EMBL" id="JAFBBU010000001">
    <property type="protein sequence ID" value="MBM7471612.1"/>
    <property type="molecule type" value="Genomic_DNA"/>
</dbReference>
<comment type="caution">
    <text evidence="2">The sequence shown here is derived from an EMBL/GenBank/DDBJ whole genome shotgun (WGS) entry which is preliminary data.</text>
</comment>
<accession>A0ABS2L3D0</accession>
<evidence type="ECO:0000256" key="1">
    <source>
        <dbReference type="SAM" id="Phobius"/>
    </source>
</evidence>
<gene>
    <name evidence="2" type="ORF">JOE66_001246</name>
</gene>